<organism evidence="1 2">
    <name type="scientific">Mesorhizobium plurifarium</name>
    <dbReference type="NCBI Taxonomy" id="69974"/>
    <lineage>
        <taxon>Bacteria</taxon>
        <taxon>Pseudomonadati</taxon>
        <taxon>Pseudomonadota</taxon>
        <taxon>Alphaproteobacteria</taxon>
        <taxon>Hyphomicrobiales</taxon>
        <taxon>Phyllobacteriaceae</taxon>
        <taxon>Mesorhizobium</taxon>
    </lineage>
</organism>
<protein>
    <submittedName>
        <fullName evidence="1">Uncharacterized protein</fullName>
    </submittedName>
</protein>
<name>A0A090DUQ0_MESPL</name>
<keyword evidence="2" id="KW-1185">Reference proteome</keyword>
<sequence>MLQGLPVGDEGVEVQQLGPGPFALGQACGQRPSGLKHEDAAIIVIVLLGHATGCRRARSLTASRCAMGPFWPPEESQ</sequence>
<dbReference type="AlphaFoldDB" id="A0A090DUQ0"/>
<accession>A0A090DUQ0</accession>
<reference evidence="2" key="1">
    <citation type="submission" date="2014-08" db="EMBL/GenBank/DDBJ databases">
        <authorList>
            <person name="Moulin L."/>
        </authorList>
    </citation>
    <scope>NUCLEOTIDE SEQUENCE [LARGE SCALE GENOMIC DNA]</scope>
</reference>
<evidence type="ECO:0000313" key="1">
    <source>
        <dbReference type="EMBL" id="CDX18437.1"/>
    </source>
</evidence>
<dbReference type="Proteomes" id="UP000045285">
    <property type="component" value="Unassembled WGS sequence"/>
</dbReference>
<proteinExistence type="predicted"/>
<gene>
    <name evidence="1" type="ORF">MPL3356_270106</name>
</gene>
<dbReference type="EMBL" id="CCMZ01000020">
    <property type="protein sequence ID" value="CDX18437.1"/>
    <property type="molecule type" value="Genomic_DNA"/>
</dbReference>
<evidence type="ECO:0000313" key="2">
    <source>
        <dbReference type="Proteomes" id="UP000045285"/>
    </source>
</evidence>